<evidence type="ECO:0000313" key="5">
    <source>
        <dbReference type="Proteomes" id="UP001195963"/>
    </source>
</evidence>
<feature type="domain" description="HTH tetR-type" evidence="3">
    <location>
        <begin position="4"/>
        <end position="64"/>
    </location>
</feature>
<sequence>MSKPDKKQAILDTALTLFVSQGFYATSTASIAKQAGVATGTLFHHFPSKDELMNHLFISIKQEFADAIIVSITDSGELEQDAQRLWYAAIQWAMDNPLKQEFFQQYSMSPSIPLEIREQAMNSILSFMGSLMQQGQALGLFASYPLDLMQDNCHGQYLAATRYFLDNPDKWQLPAHKEASFAMFWNAMRTDNG</sequence>
<dbReference type="Pfam" id="PF00440">
    <property type="entry name" value="TetR_N"/>
    <property type="match status" value="1"/>
</dbReference>
<dbReference type="PRINTS" id="PR00455">
    <property type="entry name" value="HTHTETR"/>
</dbReference>
<keyword evidence="1 2" id="KW-0238">DNA-binding</keyword>
<reference evidence="4 5" key="1">
    <citation type="submission" date="2021-07" db="EMBL/GenBank/DDBJ databases">
        <title>Shewanella sp. nov, isolated from SCS.</title>
        <authorList>
            <person name="Cao W.R."/>
        </authorList>
    </citation>
    <scope>NUCLEOTIDE SEQUENCE [LARGE SCALE GENOMIC DNA]</scope>
    <source>
        <strain evidence="4 5">NR704-98</strain>
    </source>
</reference>
<name>A0ABS7DYL1_9GAMM</name>
<evidence type="ECO:0000256" key="1">
    <source>
        <dbReference type="ARBA" id="ARBA00023125"/>
    </source>
</evidence>
<dbReference type="RefSeq" id="WP_220108221.1">
    <property type="nucleotide sequence ID" value="NZ_JAHZST010000002.1"/>
</dbReference>
<keyword evidence="5" id="KW-1185">Reference proteome</keyword>
<dbReference type="Gene3D" id="1.10.357.10">
    <property type="entry name" value="Tetracycline Repressor, domain 2"/>
    <property type="match status" value="1"/>
</dbReference>
<proteinExistence type="predicted"/>
<dbReference type="InterPro" id="IPR001647">
    <property type="entry name" value="HTH_TetR"/>
</dbReference>
<organism evidence="4 5">
    <name type="scientific">Shewanella nanhaiensis</name>
    <dbReference type="NCBI Taxonomy" id="2864872"/>
    <lineage>
        <taxon>Bacteria</taxon>
        <taxon>Pseudomonadati</taxon>
        <taxon>Pseudomonadota</taxon>
        <taxon>Gammaproteobacteria</taxon>
        <taxon>Alteromonadales</taxon>
        <taxon>Shewanellaceae</taxon>
        <taxon>Shewanella</taxon>
    </lineage>
</organism>
<dbReference type="Proteomes" id="UP001195963">
    <property type="component" value="Unassembled WGS sequence"/>
</dbReference>
<dbReference type="SUPFAM" id="SSF48498">
    <property type="entry name" value="Tetracyclin repressor-like, C-terminal domain"/>
    <property type="match status" value="1"/>
</dbReference>
<dbReference type="InterPro" id="IPR023772">
    <property type="entry name" value="DNA-bd_HTH_TetR-type_CS"/>
</dbReference>
<feature type="DNA-binding region" description="H-T-H motif" evidence="2">
    <location>
        <begin position="27"/>
        <end position="46"/>
    </location>
</feature>
<dbReference type="EMBL" id="JAHZST010000002">
    <property type="protein sequence ID" value="MBW8182523.1"/>
    <property type="molecule type" value="Genomic_DNA"/>
</dbReference>
<dbReference type="PROSITE" id="PS50977">
    <property type="entry name" value="HTH_TETR_2"/>
    <property type="match status" value="1"/>
</dbReference>
<protein>
    <submittedName>
        <fullName evidence="4">TetR/AcrR family transcriptional regulator</fullName>
    </submittedName>
</protein>
<accession>A0ABS7DYL1</accession>
<evidence type="ECO:0000256" key="2">
    <source>
        <dbReference type="PROSITE-ProRule" id="PRU00335"/>
    </source>
</evidence>
<dbReference type="InterPro" id="IPR050109">
    <property type="entry name" value="HTH-type_TetR-like_transc_reg"/>
</dbReference>
<dbReference type="PROSITE" id="PS01081">
    <property type="entry name" value="HTH_TETR_1"/>
    <property type="match status" value="1"/>
</dbReference>
<dbReference type="InterPro" id="IPR036271">
    <property type="entry name" value="Tet_transcr_reg_TetR-rel_C_sf"/>
</dbReference>
<dbReference type="SUPFAM" id="SSF46689">
    <property type="entry name" value="Homeodomain-like"/>
    <property type="match status" value="1"/>
</dbReference>
<comment type="caution">
    <text evidence="4">The sequence shown here is derived from an EMBL/GenBank/DDBJ whole genome shotgun (WGS) entry which is preliminary data.</text>
</comment>
<dbReference type="PANTHER" id="PTHR30055">
    <property type="entry name" value="HTH-TYPE TRANSCRIPTIONAL REGULATOR RUTR"/>
    <property type="match status" value="1"/>
</dbReference>
<dbReference type="InterPro" id="IPR009057">
    <property type="entry name" value="Homeodomain-like_sf"/>
</dbReference>
<evidence type="ECO:0000259" key="3">
    <source>
        <dbReference type="PROSITE" id="PS50977"/>
    </source>
</evidence>
<gene>
    <name evidence="4" type="ORF">K0625_02485</name>
</gene>
<dbReference type="PANTHER" id="PTHR30055:SF222">
    <property type="entry name" value="REGULATORY PROTEIN"/>
    <property type="match status" value="1"/>
</dbReference>
<evidence type="ECO:0000313" key="4">
    <source>
        <dbReference type="EMBL" id="MBW8182523.1"/>
    </source>
</evidence>